<proteinExistence type="predicted"/>
<evidence type="ECO:0000313" key="2">
    <source>
        <dbReference type="EMBL" id="MPR36903.1"/>
    </source>
</evidence>
<comment type="caution">
    <text evidence="2">The sequence shown here is derived from an EMBL/GenBank/DDBJ whole genome shotgun (WGS) entry which is preliminary data.</text>
</comment>
<dbReference type="Proteomes" id="UP000479293">
    <property type="component" value="Unassembled WGS sequence"/>
</dbReference>
<dbReference type="Gene3D" id="2.60.40.1120">
    <property type="entry name" value="Carboxypeptidase-like, regulatory domain"/>
    <property type="match status" value="1"/>
</dbReference>
<dbReference type="AlphaFoldDB" id="A0A7C9BLL3"/>
<evidence type="ECO:0000256" key="1">
    <source>
        <dbReference type="SAM" id="SignalP"/>
    </source>
</evidence>
<accession>A0A7C9BLL3</accession>
<evidence type="ECO:0000313" key="3">
    <source>
        <dbReference type="Proteomes" id="UP000479293"/>
    </source>
</evidence>
<dbReference type="Pfam" id="PF13620">
    <property type="entry name" value="CarboxypepD_reg"/>
    <property type="match status" value="1"/>
</dbReference>
<dbReference type="RefSeq" id="WP_152765203.1">
    <property type="nucleotide sequence ID" value="NZ_WHLY01000002.1"/>
</dbReference>
<dbReference type="SUPFAM" id="SSF49464">
    <property type="entry name" value="Carboxypeptidase regulatory domain-like"/>
    <property type="match status" value="1"/>
</dbReference>
<dbReference type="EMBL" id="WHLY01000002">
    <property type="protein sequence ID" value="MPR36903.1"/>
    <property type="molecule type" value="Genomic_DNA"/>
</dbReference>
<feature type="signal peptide" evidence="1">
    <location>
        <begin position="1"/>
        <end position="17"/>
    </location>
</feature>
<dbReference type="InterPro" id="IPR008969">
    <property type="entry name" value="CarboxyPept-like_regulatory"/>
</dbReference>
<dbReference type="SUPFAM" id="SSF56935">
    <property type="entry name" value="Porins"/>
    <property type="match status" value="1"/>
</dbReference>
<gene>
    <name evidence="2" type="ORF">GBK04_27115</name>
</gene>
<feature type="chain" id="PRO_5028987905" evidence="1">
    <location>
        <begin position="18"/>
        <end position="779"/>
    </location>
</feature>
<keyword evidence="2" id="KW-0675">Receptor</keyword>
<keyword evidence="1" id="KW-0732">Signal</keyword>
<name>A0A7C9BLL3_9BACT</name>
<keyword evidence="3" id="KW-1185">Reference proteome</keyword>
<organism evidence="2 3">
    <name type="scientific">Salmonirosea aquatica</name>
    <dbReference type="NCBI Taxonomy" id="2654236"/>
    <lineage>
        <taxon>Bacteria</taxon>
        <taxon>Pseudomonadati</taxon>
        <taxon>Bacteroidota</taxon>
        <taxon>Cytophagia</taxon>
        <taxon>Cytophagales</taxon>
        <taxon>Spirosomataceae</taxon>
        <taxon>Salmonirosea</taxon>
    </lineage>
</organism>
<protein>
    <submittedName>
        <fullName evidence="2">TonB-dependent receptor plug domain-containing protein</fullName>
    </submittedName>
</protein>
<dbReference type="InterPro" id="IPR037066">
    <property type="entry name" value="Plug_dom_sf"/>
</dbReference>
<dbReference type="Gene3D" id="2.170.130.10">
    <property type="entry name" value="TonB-dependent receptor, plug domain"/>
    <property type="match status" value="1"/>
</dbReference>
<reference evidence="2 3" key="1">
    <citation type="submission" date="2019-10" db="EMBL/GenBank/DDBJ databases">
        <title>Draft Genome Sequence of Cytophagaceae sp. SJW1-29.</title>
        <authorList>
            <person name="Choi A."/>
        </authorList>
    </citation>
    <scope>NUCLEOTIDE SEQUENCE [LARGE SCALE GENOMIC DNA]</scope>
    <source>
        <strain evidence="2 3">SJW1-29</strain>
    </source>
</reference>
<sequence>MLRILLIIFVTATTAFSQPLTSTLRGTVKDSDTGKPLAGASIQIMGSDQGTLTDTEGNFRFDQLSVGRYNLKITYLGYETVALPELLLESGKEKVVLVGLSQAGRQLEEAIVRSTRPIAFNSIQTITTEQTLRYAATYLDPARLTTSFPGVATSNDQANGLVIRGNSPNGMQWRLEGVEIVNPNHTSNAGTFSDRATQTGGGVNILSTQLLSDSYFLSGAFPAEYGNALSGVLDMRLRQGNNEKTEFTAQAGLIGFDLAAEGPFSKKSKASYLVNYRYSFTGLLAALGVSFGGEDISYQDLSFNISLPTQKGGDFTVFGMGGMSSNIFKASRDTSEWVYQKDGYDIDFKSKMGALGITHSIQLGAKTALKTVLVASALENSRTGYMHSMSNTDNRFLTEQDANTKTRLSFTTSLSHRFNASHLIKAGAFLTYQADSVKSIIRDEVSEGRLQGLIVQPYLSWQWKPVPRLTADIGLHYLHYTYNGTQSLEPRAALRFQANAMQSFSFSYGLHSQLQQPAVYLSVIQVGKGQDPQPNRKLAPTRAHHFVVGYQRNFSSSANLKVEAYLQNIFDVPVFAGDPTLVERPLPTFSTLNLVEGFVHLPLQNSGTGRNYGIEASYQKYLTHDFYLLVSGSLYNSTYVAGDGMRRSTRYNGNHTFSLTTGRELKTQKNGSWGLNARILWMGGFRDTPINVDASREQGTTVYALKDAFSLKMRDYFRPDLRIYWKKNHPGYSRTLALDIQNISGTQNEAYSYYDILQRQLVKKYQLGLIPILSYRWEF</sequence>